<accession>A0A3G5A3V7</accession>
<reference evidence="1" key="1">
    <citation type="submission" date="2018-10" db="EMBL/GenBank/DDBJ databases">
        <title>Hidden diversity of soil giant viruses.</title>
        <authorList>
            <person name="Schulz F."/>
            <person name="Alteio L."/>
            <person name="Goudeau D."/>
            <person name="Ryan E.M."/>
            <person name="Malmstrom R.R."/>
            <person name="Blanchard J."/>
            <person name="Woyke T."/>
        </authorList>
    </citation>
    <scope>NUCLEOTIDE SEQUENCE</scope>
    <source>
        <strain evidence="1">GAV1</strain>
    </source>
</reference>
<organism evidence="1">
    <name type="scientific">Gaeavirus sp</name>
    <dbReference type="NCBI Taxonomy" id="2487767"/>
    <lineage>
        <taxon>Viruses</taxon>
        <taxon>Varidnaviria</taxon>
        <taxon>Bamfordvirae</taxon>
        <taxon>Nucleocytoviricota</taxon>
        <taxon>Megaviricetes</taxon>
        <taxon>Imitervirales</taxon>
        <taxon>Mimiviridae</taxon>
        <taxon>Klosneuvirinae</taxon>
    </lineage>
</organism>
<proteinExistence type="predicted"/>
<gene>
    <name evidence="1" type="ORF">Gaeavirus12_7</name>
</gene>
<sequence>MFWLFQQNLSEYNYHQIFPFYTKFKDGLDTGCINTFYDLYANIDNPNIDYNKYDTTILEHKNVKYTVCVKGHHTSYYDHNTTETITFKTEQTFIKENSDYNIHKLPMFICKNKRTDNNKLPKLLPKNYDFYYENLEFNIYKIDDNTLLVIENIKKYVLIS</sequence>
<protein>
    <submittedName>
        <fullName evidence="1">Uncharacterized protein</fullName>
    </submittedName>
</protein>
<dbReference type="EMBL" id="MK072210">
    <property type="protein sequence ID" value="AYV80149.1"/>
    <property type="molecule type" value="Genomic_DNA"/>
</dbReference>
<evidence type="ECO:0000313" key="1">
    <source>
        <dbReference type="EMBL" id="AYV80149.1"/>
    </source>
</evidence>
<name>A0A3G5A3V7_9VIRU</name>